<dbReference type="Proteomes" id="UP000442990">
    <property type="component" value="Unassembled WGS sequence"/>
</dbReference>
<dbReference type="PANTHER" id="PTHR43058">
    <property type="entry name" value="SLR0655 PROTEIN"/>
    <property type="match status" value="1"/>
</dbReference>
<accession>A0A7J5D2L4</accession>
<name>A0A7J5D2L4_9ACTN</name>
<keyword evidence="3" id="KW-1185">Reference proteome</keyword>
<dbReference type="InterPro" id="IPR038694">
    <property type="entry name" value="DUF427_sf"/>
</dbReference>
<comment type="caution">
    <text evidence="2">The sequence shown here is derived from an EMBL/GenBank/DDBJ whole genome shotgun (WGS) entry which is preliminary data.</text>
</comment>
<proteinExistence type="predicted"/>
<feature type="domain" description="DUF427" evidence="1">
    <location>
        <begin position="28"/>
        <end position="119"/>
    </location>
</feature>
<dbReference type="AlphaFoldDB" id="A0A7J5D2L4"/>
<evidence type="ECO:0000259" key="1">
    <source>
        <dbReference type="Pfam" id="PF04248"/>
    </source>
</evidence>
<organism evidence="2 3">
    <name type="scientific">Streptomyces triticiradicis</name>
    <dbReference type="NCBI Taxonomy" id="2651189"/>
    <lineage>
        <taxon>Bacteria</taxon>
        <taxon>Bacillati</taxon>
        <taxon>Actinomycetota</taxon>
        <taxon>Actinomycetes</taxon>
        <taxon>Kitasatosporales</taxon>
        <taxon>Streptomycetaceae</taxon>
        <taxon>Streptomyces</taxon>
    </lineage>
</organism>
<dbReference type="InterPro" id="IPR007361">
    <property type="entry name" value="DUF427"/>
</dbReference>
<dbReference type="EMBL" id="WBKG01000058">
    <property type="protein sequence ID" value="KAB1977770.1"/>
    <property type="molecule type" value="Genomic_DNA"/>
</dbReference>
<dbReference type="Gene3D" id="2.170.150.40">
    <property type="entry name" value="Domain of unknown function (DUF427)"/>
    <property type="match status" value="1"/>
</dbReference>
<protein>
    <submittedName>
        <fullName evidence="2">DUF427 domain-containing protein</fullName>
    </submittedName>
</protein>
<reference evidence="2 3" key="1">
    <citation type="submission" date="2019-09" db="EMBL/GenBank/DDBJ databases">
        <title>Isolation and identification of active actinomycetes.</title>
        <authorList>
            <person name="Yu Z."/>
            <person name="Han C."/>
            <person name="Yu B."/>
        </authorList>
    </citation>
    <scope>NUCLEOTIDE SEQUENCE [LARGE SCALE GENOMIC DNA]</scope>
    <source>
        <strain evidence="2 3">NEAU-H2</strain>
    </source>
</reference>
<evidence type="ECO:0000313" key="2">
    <source>
        <dbReference type="EMBL" id="KAB1977770.1"/>
    </source>
</evidence>
<evidence type="ECO:0000313" key="3">
    <source>
        <dbReference type="Proteomes" id="UP000442990"/>
    </source>
</evidence>
<gene>
    <name evidence="2" type="ORF">F8144_41205</name>
</gene>
<dbReference type="RefSeq" id="WP_151474544.1">
    <property type="nucleotide sequence ID" value="NZ_WBKG01000058.1"/>
</dbReference>
<sequence>MAEFTGLGTESVWDYPRPPAVLRDDRPVRVECGGRVIAETRQALRVLETSHPPTFYIPPEDVRSEFLFPAEGHSWCEWKGSARYWDVIIGDEVRDRAAWSYSSPEPGYTALRDHFAFYPGRVDRCLVGDEVVQAQDGDFYGGWITPDVRGPFKGPPGTHGW</sequence>
<dbReference type="Pfam" id="PF04248">
    <property type="entry name" value="NTP_transf_9"/>
    <property type="match status" value="1"/>
</dbReference>
<dbReference type="PANTHER" id="PTHR43058:SF1">
    <property type="entry name" value="DUF427 DOMAIN-CONTAINING PROTEIN"/>
    <property type="match status" value="1"/>
</dbReference>